<evidence type="ECO:0000313" key="3">
    <source>
        <dbReference type="Proteomes" id="UP000636793"/>
    </source>
</evidence>
<reference evidence="2" key="1">
    <citation type="journal article" date="2014" name="Int. J. Syst. Evol. Microbiol.">
        <title>Complete genome sequence of Corynebacterium casei LMG S-19264T (=DSM 44701T), isolated from a smear-ripened cheese.</title>
        <authorList>
            <consortium name="US DOE Joint Genome Institute (JGI-PGF)"/>
            <person name="Walter F."/>
            <person name="Albersmeier A."/>
            <person name="Kalinowski J."/>
            <person name="Ruckert C."/>
        </authorList>
    </citation>
    <scope>NUCLEOTIDE SEQUENCE</scope>
    <source>
        <strain evidence="2">CGMCC 1.15085</strain>
    </source>
</reference>
<dbReference type="AlphaFoldDB" id="A0A916TC39"/>
<comment type="caution">
    <text evidence="2">The sequence shown here is derived from an EMBL/GenBank/DDBJ whole genome shotgun (WGS) entry which is preliminary data.</text>
</comment>
<dbReference type="CDD" id="cd06223">
    <property type="entry name" value="PRTases_typeI"/>
    <property type="match status" value="1"/>
</dbReference>
<dbReference type="PANTHER" id="PTHR47505:SF1">
    <property type="entry name" value="DNA UTILIZATION PROTEIN YHGH"/>
    <property type="match status" value="1"/>
</dbReference>
<dbReference type="InterPro" id="IPR051910">
    <property type="entry name" value="ComF/GntX_DNA_util-trans"/>
</dbReference>
<dbReference type="InterPro" id="IPR029057">
    <property type="entry name" value="PRTase-like"/>
</dbReference>
<dbReference type="Gene3D" id="3.40.50.2020">
    <property type="match status" value="1"/>
</dbReference>
<sequence>MPGAALQAFCDLALPRACAGCDEKRVALCERCLAELREALATPAFAALPSPCPVGFPTTWSQTPYDGAVAQLLRAFKDSGRSDLAPRLAKLLRSAVAGLAEYDESCLAALRSGRQMLVVPMPSRSTSTRARGREPTVELARLAVRGARPLVLCRALRTSAAGRDQAGLTAQERARNMHGAMRLTAIGRARVPGRFCVVVDDIVTTGSSLAEAHATLLDAGAAGVAAATVAATQRYGG</sequence>
<evidence type="ECO:0000313" key="2">
    <source>
        <dbReference type="EMBL" id="GGB39248.1"/>
    </source>
</evidence>
<gene>
    <name evidence="2" type="ORF">GCM10011492_32530</name>
</gene>
<comment type="similarity">
    <text evidence="1">Belongs to the ComF/GntX family.</text>
</comment>
<dbReference type="InterPro" id="IPR000836">
    <property type="entry name" value="PRTase_dom"/>
</dbReference>
<dbReference type="SUPFAM" id="SSF53271">
    <property type="entry name" value="PRTase-like"/>
    <property type="match status" value="1"/>
</dbReference>
<dbReference type="Proteomes" id="UP000636793">
    <property type="component" value="Unassembled WGS sequence"/>
</dbReference>
<accession>A0A916TC39</accession>
<dbReference type="RefSeq" id="WP_188838088.1">
    <property type="nucleotide sequence ID" value="NZ_BMHI01000005.1"/>
</dbReference>
<dbReference type="PANTHER" id="PTHR47505">
    <property type="entry name" value="DNA UTILIZATION PROTEIN YHGH"/>
    <property type="match status" value="1"/>
</dbReference>
<reference evidence="2" key="2">
    <citation type="submission" date="2020-09" db="EMBL/GenBank/DDBJ databases">
        <authorList>
            <person name="Sun Q."/>
            <person name="Zhou Y."/>
        </authorList>
    </citation>
    <scope>NUCLEOTIDE SEQUENCE</scope>
    <source>
        <strain evidence="2">CGMCC 1.15085</strain>
    </source>
</reference>
<keyword evidence="3" id="KW-1185">Reference proteome</keyword>
<dbReference type="EMBL" id="BMHI01000005">
    <property type="protein sequence ID" value="GGB39248.1"/>
    <property type="molecule type" value="Genomic_DNA"/>
</dbReference>
<name>A0A916TC39_9MICO</name>
<protein>
    <recommendedName>
        <fullName evidence="4">ComF family protein</fullName>
    </recommendedName>
</protein>
<organism evidence="2 3">
    <name type="scientific">Flexivirga endophytica</name>
    <dbReference type="NCBI Taxonomy" id="1849103"/>
    <lineage>
        <taxon>Bacteria</taxon>
        <taxon>Bacillati</taxon>
        <taxon>Actinomycetota</taxon>
        <taxon>Actinomycetes</taxon>
        <taxon>Micrococcales</taxon>
        <taxon>Dermacoccaceae</taxon>
        <taxon>Flexivirga</taxon>
    </lineage>
</organism>
<evidence type="ECO:0008006" key="4">
    <source>
        <dbReference type="Google" id="ProtNLM"/>
    </source>
</evidence>
<evidence type="ECO:0000256" key="1">
    <source>
        <dbReference type="ARBA" id="ARBA00008007"/>
    </source>
</evidence>
<proteinExistence type="inferred from homology"/>